<gene>
    <name evidence="2" type="ORF">K8V74_11730</name>
</gene>
<evidence type="ECO:0000256" key="1">
    <source>
        <dbReference type="SAM" id="MobiDB-lite"/>
    </source>
</evidence>
<name>A0A9D2ZX96_BREEP</name>
<dbReference type="Proteomes" id="UP000743760">
    <property type="component" value="Unassembled WGS sequence"/>
</dbReference>
<feature type="region of interest" description="Disordered" evidence="1">
    <location>
        <begin position="1"/>
        <end position="47"/>
    </location>
</feature>
<evidence type="ECO:0000313" key="3">
    <source>
        <dbReference type="Proteomes" id="UP000743760"/>
    </source>
</evidence>
<dbReference type="EMBL" id="DYXR01000368">
    <property type="protein sequence ID" value="HJE78597.1"/>
    <property type="molecule type" value="Genomic_DNA"/>
</dbReference>
<evidence type="ECO:0000313" key="2">
    <source>
        <dbReference type="EMBL" id="HJE78597.1"/>
    </source>
</evidence>
<reference evidence="2" key="1">
    <citation type="journal article" date="2021" name="PeerJ">
        <title>Extensive microbial diversity within the chicken gut microbiome revealed by metagenomics and culture.</title>
        <authorList>
            <person name="Gilroy R."/>
            <person name="Ravi A."/>
            <person name="Getino M."/>
            <person name="Pursley I."/>
            <person name="Horton D.L."/>
            <person name="Alikhan N.F."/>
            <person name="Baker D."/>
            <person name="Gharbi K."/>
            <person name="Hall N."/>
            <person name="Watson M."/>
            <person name="Adriaenssens E.M."/>
            <person name="Foster-Nyarko E."/>
            <person name="Jarju S."/>
            <person name="Secka A."/>
            <person name="Antonio M."/>
            <person name="Oren A."/>
            <person name="Chaudhuri R.R."/>
            <person name="La Ragione R."/>
            <person name="Hildebrand F."/>
            <person name="Pallen M.J."/>
        </authorList>
    </citation>
    <scope>NUCLEOTIDE SEQUENCE</scope>
    <source>
        <strain evidence="2">CHK139-4039</strain>
    </source>
</reference>
<feature type="compositionally biased region" description="Polar residues" evidence="1">
    <location>
        <begin position="14"/>
        <end position="35"/>
    </location>
</feature>
<accession>A0A9D2ZX96</accession>
<sequence length="79" mass="8223">MIRSAQPGPDDPTRTPSESARSASAPTRTPSSDSFESAELRRSGDGLSSSQKLMILVLSMTLYGVGDIVASVLPEISVG</sequence>
<protein>
    <submittedName>
        <fullName evidence="2">Uncharacterized protein</fullName>
    </submittedName>
</protein>
<dbReference type="AlphaFoldDB" id="A0A9D2ZX96"/>
<feature type="non-terminal residue" evidence="2">
    <location>
        <position position="79"/>
    </location>
</feature>
<reference evidence="2" key="2">
    <citation type="submission" date="2021-09" db="EMBL/GenBank/DDBJ databases">
        <authorList>
            <person name="Gilroy R."/>
        </authorList>
    </citation>
    <scope>NUCLEOTIDE SEQUENCE</scope>
    <source>
        <strain evidence="2">CHK139-4039</strain>
    </source>
</reference>
<comment type="caution">
    <text evidence="2">The sequence shown here is derived from an EMBL/GenBank/DDBJ whole genome shotgun (WGS) entry which is preliminary data.</text>
</comment>
<proteinExistence type="predicted"/>
<organism evidence="2 3">
    <name type="scientific">Brevibacterium epidermidis</name>
    <dbReference type="NCBI Taxonomy" id="1698"/>
    <lineage>
        <taxon>Bacteria</taxon>
        <taxon>Bacillati</taxon>
        <taxon>Actinomycetota</taxon>
        <taxon>Actinomycetes</taxon>
        <taxon>Micrococcales</taxon>
        <taxon>Brevibacteriaceae</taxon>
        <taxon>Brevibacterium</taxon>
    </lineage>
</organism>